<evidence type="ECO:0000313" key="4">
    <source>
        <dbReference type="Proteomes" id="UP001185028"/>
    </source>
</evidence>
<keyword evidence="4" id="KW-1185">Reference proteome</keyword>
<dbReference type="InterPro" id="IPR019949">
    <property type="entry name" value="CmoO-like"/>
</dbReference>
<dbReference type="InterPro" id="IPR011251">
    <property type="entry name" value="Luciferase-like_dom"/>
</dbReference>
<dbReference type="SUPFAM" id="SSF51679">
    <property type="entry name" value="Bacterial luciferase-like"/>
    <property type="match status" value="1"/>
</dbReference>
<dbReference type="PANTHER" id="PTHR30137:SF20">
    <property type="entry name" value="N-ACETYL-S-ALKYLCYSTEINE MONOOXYGENASE"/>
    <property type="match status" value="1"/>
</dbReference>
<feature type="domain" description="Luciferase-like" evidence="2">
    <location>
        <begin position="14"/>
        <end position="246"/>
    </location>
</feature>
<accession>A0ABU1IVX0</accession>
<dbReference type="InterPro" id="IPR050766">
    <property type="entry name" value="Bact_Lucif_Oxidored"/>
</dbReference>
<evidence type="ECO:0000313" key="3">
    <source>
        <dbReference type="EMBL" id="MDR6243366.1"/>
    </source>
</evidence>
<comment type="caution">
    <text evidence="3">The sequence shown here is derived from an EMBL/GenBank/DDBJ whole genome shotgun (WGS) entry which is preliminary data.</text>
</comment>
<sequence>MNHHQPIPLGILDMSPLLEQASAEEALERSVQLAIAAEQWGYHRFWLSEHHDMTQLACTAPEVLIAHIGVRTSSIRLGSGAVLLPHYSAMKVAETFRMLSALYPDRIDLGIGRAPGGSAHATIGLSGNYLAHVAEMPERVRDLRSLLDDRYTVEGAPVIARPVAKYSPQLWLLGTNRKSATLAAEHSAGYVFGHFMSASDGQASIVQYREQFQSTPSQTEARVILATKVIAAATEQQAQELYLKWKQSPAGLAAIGEEMPEPIVGGPDTLPERMQQLLKEYDADELLLICPLDRYDERMYVYEHAARWLSAMPSLYE</sequence>
<dbReference type="Proteomes" id="UP001185028">
    <property type="component" value="Unassembled WGS sequence"/>
</dbReference>
<name>A0ABU1IVX0_9BACL</name>
<evidence type="ECO:0000259" key="2">
    <source>
        <dbReference type="Pfam" id="PF00296"/>
    </source>
</evidence>
<dbReference type="Gene3D" id="3.20.20.30">
    <property type="entry name" value="Luciferase-like domain"/>
    <property type="match status" value="1"/>
</dbReference>
<gene>
    <name evidence="3" type="ORF">JOC58_001253</name>
</gene>
<organism evidence="3 4">
    <name type="scientific">Paenibacillus hunanensis</name>
    <dbReference type="NCBI Taxonomy" id="539262"/>
    <lineage>
        <taxon>Bacteria</taxon>
        <taxon>Bacillati</taxon>
        <taxon>Bacillota</taxon>
        <taxon>Bacilli</taxon>
        <taxon>Bacillales</taxon>
        <taxon>Paenibacillaceae</taxon>
        <taxon>Paenibacillus</taxon>
    </lineage>
</organism>
<dbReference type="Pfam" id="PF00296">
    <property type="entry name" value="Bac_luciferase"/>
    <property type="match status" value="1"/>
</dbReference>
<dbReference type="NCBIfam" id="TIGR03558">
    <property type="entry name" value="oxido_grp_1"/>
    <property type="match status" value="1"/>
</dbReference>
<proteinExistence type="predicted"/>
<dbReference type="RefSeq" id="WP_188773569.1">
    <property type="nucleotide sequence ID" value="NZ_BMMB01000001.1"/>
</dbReference>
<protein>
    <submittedName>
        <fullName evidence="3">Luciferase family oxidoreductase group 1</fullName>
    </submittedName>
</protein>
<dbReference type="CDD" id="cd00347">
    <property type="entry name" value="Flavin_utilizing_monoxygenases"/>
    <property type="match status" value="1"/>
</dbReference>
<reference evidence="3 4" key="1">
    <citation type="submission" date="2023-07" db="EMBL/GenBank/DDBJ databases">
        <title>Genomic Encyclopedia of Type Strains, Phase IV (KMG-IV): sequencing the most valuable type-strain genomes for metagenomic binning, comparative biology and taxonomic classification.</title>
        <authorList>
            <person name="Goeker M."/>
        </authorList>
    </citation>
    <scope>NUCLEOTIDE SEQUENCE [LARGE SCALE GENOMIC DNA]</scope>
    <source>
        <strain evidence="3 4">DSM 22170</strain>
    </source>
</reference>
<evidence type="ECO:0000256" key="1">
    <source>
        <dbReference type="ARBA" id="ARBA00007789"/>
    </source>
</evidence>
<dbReference type="EMBL" id="JAVDQH010000004">
    <property type="protein sequence ID" value="MDR6243366.1"/>
    <property type="molecule type" value="Genomic_DNA"/>
</dbReference>
<dbReference type="PANTHER" id="PTHR30137">
    <property type="entry name" value="LUCIFERASE-LIKE MONOOXYGENASE"/>
    <property type="match status" value="1"/>
</dbReference>
<dbReference type="InterPro" id="IPR036661">
    <property type="entry name" value="Luciferase-like_sf"/>
</dbReference>
<comment type="similarity">
    <text evidence="1">To bacterial alkanal monooxygenase alpha and beta chains.</text>
</comment>